<keyword evidence="4 13" id="KW-0963">Cytoplasm</keyword>
<keyword evidence="9 13" id="KW-0460">Magnesium</keyword>
<evidence type="ECO:0000256" key="10">
    <source>
        <dbReference type="ARBA" id="ARBA00022917"/>
    </source>
</evidence>
<comment type="cofactor">
    <cofactor evidence="13 14">
        <name>Mg(2+)</name>
        <dbReference type="ChEBI" id="CHEBI:18420"/>
    </cofactor>
    <text evidence="13 14">Binds 3 Mg(2+) ions per subunit.</text>
</comment>
<dbReference type="SUPFAM" id="SSF50249">
    <property type="entry name" value="Nucleic acid-binding proteins"/>
    <property type="match status" value="1"/>
</dbReference>
<evidence type="ECO:0000313" key="17">
    <source>
        <dbReference type="Proteomes" id="UP000015344"/>
    </source>
</evidence>
<dbReference type="EC" id="6.1.1.6" evidence="13"/>
<evidence type="ECO:0000256" key="14">
    <source>
        <dbReference type="RuleBase" id="RU000336"/>
    </source>
</evidence>
<dbReference type="InterPro" id="IPR045864">
    <property type="entry name" value="aa-tRNA-synth_II/BPL/LPL"/>
</dbReference>
<dbReference type="Gene3D" id="2.40.50.140">
    <property type="entry name" value="Nucleic acid-binding proteins"/>
    <property type="match status" value="1"/>
</dbReference>
<dbReference type="EMBL" id="ATMT01000058">
    <property type="protein sequence ID" value="EPY06004.1"/>
    <property type="molecule type" value="Genomic_DNA"/>
</dbReference>
<feature type="binding site" evidence="13">
    <location>
        <position position="417"/>
    </location>
    <ligand>
        <name>Mg(2+)</name>
        <dbReference type="ChEBI" id="CHEBI:18420"/>
        <label>2</label>
    </ligand>
</feature>
<comment type="catalytic activity">
    <reaction evidence="12 13 14">
        <text>tRNA(Lys) + L-lysine + ATP = L-lysyl-tRNA(Lys) + AMP + diphosphate</text>
        <dbReference type="Rhea" id="RHEA:20792"/>
        <dbReference type="Rhea" id="RHEA-COMP:9696"/>
        <dbReference type="Rhea" id="RHEA-COMP:9697"/>
        <dbReference type="ChEBI" id="CHEBI:30616"/>
        <dbReference type="ChEBI" id="CHEBI:32551"/>
        <dbReference type="ChEBI" id="CHEBI:33019"/>
        <dbReference type="ChEBI" id="CHEBI:78442"/>
        <dbReference type="ChEBI" id="CHEBI:78529"/>
        <dbReference type="ChEBI" id="CHEBI:456215"/>
        <dbReference type="EC" id="6.1.1.6"/>
    </reaction>
</comment>
<dbReference type="AlphaFoldDB" id="S9SMU3"/>
<dbReference type="FunFam" id="3.30.930.10:FF:000001">
    <property type="entry name" value="Lysine--tRNA ligase"/>
    <property type="match status" value="1"/>
</dbReference>
<dbReference type="CDD" id="cd00775">
    <property type="entry name" value="LysRS_core"/>
    <property type="match status" value="1"/>
</dbReference>
<keyword evidence="11 13" id="KW-0030">Aminoacyl-tRNA synthetase</keyword>
<keyword evidence="10 13" id="KW-0648">Protein biosynthesis</keyword>
<dbReference type="RefSeq" id="WP_021260668.1">
    <property type="nucleotide sequence ID" value="NZ_ATMT01000058.1"/>
</dbReference>
<dbReference type="Proteomes" id="UP000015344">
    <property type="component" value="Unassembled WGS sequence"/>
</dbReference>
<dbReference type="GO" id="GO:0140096">
    <property type="term" value="F:catalytic activity, acting on a protein"/>
    <property type="evidence" value="ECO:0007669"/>
    <property type="project" value="UniProtKB-ARBA"/>
</dbReference>
<feature type="binding site" evidence="13">
    <location>
        <position position="417"/>
    </location>
    <ligand>
        <name>Mg(2+)</name>
        <dbReference type="ChEBI" id="CHEBI:18420"/>
        <label>1</label>
    </ligand>
</feature>
<dbReference type="Pfam" id="PF00152">
    <property type="entry name" value="tRNA-synt_2"/>
    <property type="match status" value="1"/>
</dbReference>
<dbReference type="GO" id="GO:0000287">
    <property type="term" value="F:magnesium ion binding"/>
    <property type="evidence" value="ECO:0007669"/>
    <property type="project" value="UniProtKB-UniRule"/>
</dbReference>
<dbReference type="PIRSF" id="PIRSF039101">
    <property type="entry name" value="LysRS2"/>
    <property type="match status" value="1"/>
</dbReference>
<dbReference type="GO" id="GO:0005829">
    <property type="term" value="C:cytosol"/>
    <property type="evidence" value="ECO:0007669"/>
    <property type="project" value="TreeGrafter"/>
</dbReference>
<dbReference type="SUPFAM" id="SSF55681">
    <property type="entry name" value="Class II aaRS and biotin synthetases"/>
    <property type="match status" value="1"/>
</dbReference>
<dbReference type="InterPro" id="IPR012340">
    <property type="entry name" value="NA-bd_OB-fold"/>
</dbReference>
<feature type="domain" description="Aminoacyl-transfer RNA synthetases class-II family profile" evidence="15">
    <location>
        <begin position="180"/>
        <end position="494"/>
    </location>
</feature>
<dbReference type="PANTHER" id="PTHR42918">
    <property type="entry name" value="LYSYL-TRNA SYNTHETASE"/>
    <property type="match status" value="1"/>
</dbReference>
<dbReference type="GO" id="GO:0016740">
    <property type="term" value="F:transferase activity"/>
    <property type="evidence" value="ECO:0007669"/>
    <property type="project" value="UniProtKB-ARBA"/>
</dbReference>
<feature type="binding site" evidence="13">
    <location>
        <position position="410"/>
    </location>
    <ligand>
        <name>Mg(2+)</name>
        <dbReference type="ChEBI" id="CHEBI:18420"/>
        <label>1</label>
    </ligand>
</feature>
<dbReference type="HAMAP" id="MF_00252">
    <property type="entry name" value="Lys_tRNA_synth_class2"/>
    <property type="match status" value="1"/>
</dbReference>
<accession>S9SMU3</accession>
<evidence type="ECO:0000256" key="13">
    <source>
        <dbReference type="HAMAP-Rule" id="MF_00252"/>
    </source>
</evidence>
<dbReference type="GO" id="GO:0000049">
    <property type="term" value="F:tRNA binding"/>
    <property type="evidence" value="ECO:0007669"/>
    <property type="project" value="TreeGrafter"/>
</dbReference>
<evidence type="ECO:0000256" key="8">
    <source>
        <dbReference type="ARBA" id="ARBA00022840"/>
    </source>
</evidence>
<comment type="subunit">
    <text evidence="3 13">Homodimer.</text>
</comment>
<keyword evidence="6 13" id="KW-0479">Metal-binding</keyword>
<evidence type="ECO:0000256" key="11">
    <source>
        <dbReference type="ARBA" id="ARBA00023146"/>
    </source>
</evidence>
<name>S9SMU3_PAEAL</name>
<evidence type="ECO:0000259" key="15">
    <source>
        <dbReference type="PROSITE" id="PS50862"/>
    </source>
</evidence>
<dbReference type="Gene3D" id="3.30.930.10">
    <property type="entry name" value="Bira Bifunctional Protein, Domain 2"/>
    <property type="match status" value="1"/>
</dbReference>
<evidence type="ECO:0000256" key="4">
    <source>
        <dbReference type="ARBA" id="ARBA00022490"/>
    </source>
</evidence>
<dbReference type="Pfam" id="PF01336">
    <property type="entry name" value="tRNA_anti-codon"/>
    <property type="match status" value="1"/>
</dbReference>
<evidence type="ECO:0000313" key="16">
    <source>
        <dbReference type="EMBL" id="EPY06004.1"/>
    </source>
</evidence>
<evidence type="ECO:0000256" key="7">
    <source>
        <dbReference type="ARBA" id="ARBA00022741"/>
    </source>
</evidence>
<dbReference type="InterPro" id="IPR006195">
    <property type="entry name" value="aa-tRNA-synth_II"/>
</dbReference>
<protein>
    <recommendedName>
        <fullName evidence="13">Lysine--tRNA ligase</fullName>
        <ecNumber evidence="13">6.1.1.6</ecNumber>
    </recommendedName>
    <alternativeName>
        <fullName evidence="13">Lysyl-tRNA synthetase</fullName>
        <shortName evidence="13">LysRS</shortName>
    </alternativeName>
</protein>
<dbReference type="NCBIfam" id="TIGR00499">
    <property type="entry name" value="lysS_bact"/>
    <property type="match status" value="1"/>
</dbReference>
<sequence>MTDVVNQETELSELLQIRRNKLDELRKLGVDPFGTKYERTATAKEVLDKYDGMEKDELQEAGVEVSLAGRIMAKRGMGKASFAHIQDLSGRIQIYVRQDTIDEKKFEAYSLLDLGDIIGVRGTVFKTKTGELSIKVLELEILSKSLLPLPEKYHGLKDVEMRYRQRYVDLIMNPDVQQTFVTRSRIIQSMRRYLDSHGYLEVETPTLHAIAGGAAARPFITHHNALDMQLYMRIAIELHLKRLIVGGLEKVYEIGRVYRNEGISTRHNPEFTMIELYEAYADFNDIMNLTENLVAHIAQEVLGTTKIQYQNHEVDLTPQWRRVTMVDAVKEVTGVDFSAQMTDEEAHRVAKEHNVKVEPHHTFGHILNAFFEEFVEETLIQPTFVTGHPVEISPLAKKNDKDPRFTDRFELFIVAREHANAFSELNDPIDQRQRFEAQLEEREHGNDEAHEMDDDFIRALEYGMPPTGGLGIGVDRLVMLLTNAPSIRDVLLFPHMRERSN</sequence>
<dbReference type="CDD" id="cd04322">
    <property type="entry name" value="LysRS_N"/>
    <property type="match status" value="1"/>
</dbReference>
<dbReference type="FunFam" id="2.40.50.140:FF:000024">
    <property type="entry name" value="Lysine--tRNA ligase"/>
    <property type="match status" value="1"/>
</dbReference>
<dbReference type="InterPro" id="IPR004364">
    <property type="entry name" value="Aa-tRNA-synt_II"/>
</dbReference>
<evidence type="ECO:0000256" key="1">
    <source>
        <dbReference type="ARBA" id="ARBA00004496"/>
    </source>
</evidence>
<evidence type="ECO:0000256" key="9">
    <source>
        <dbReference type="ARBA" id="ARBA00022842"/>
    </source>
</evidence>
<dbReference type="PROSITE" id="PS50862">
    <property type="entry name" value="AA_TRNA_LIGASE_II"/>
    <property type="match status" value="1"/>
</dbReference>
<comment type="subcellular location">
    <subcellularLocation>
        <location evidence="1 13">Cytoplasm</location>
    </subcellularLocation>
</comment>
<dbReference type="GO" id="GO:0005524">
    <property type="term" value="F:ATP binding"/>
    <property type="evidence" value="ECO:0007669"/>
    <property type="project" value="UniProtKB-UniRule"/>
</dbReference>
<keyword evidence="8 13" id="KW-0067">ATP-binding</keyword>
<dbReference type="NCBIfam" id="NF001756">
    <property type="entry name" value="PRK00484.1"/>
    <property type="match status" value="1"/>
</dbReference>
<comment type="caution">
    <text evidence="16">The sequence shown here is derived from an EMBL/GenBank/DDBJ whole genome shotgun (WGS) entry which is preliminary data.</text>
</comment>
<dbReference type="InterPro" id="IPR034762">
    <property type="entry name" value="Lys-tRNA-ligase_II_bac/euk"/>
</dbReference>
<evidence type="ECO:0000256" key="12">
    <source>
        <dbReference type="ARBA" id="ARBA00048573"/>
    </source>
</evidence>
<dbReference type="eggNOG" id="COG1190">
    <property type="taxonomic scope" value="Bacteria"/>
</dbReference>
<keyword evidence="7 13" id="KW-0547">Nucleotide-binding</keyword>
<reference evidence="16 17" key="1">
    <citation type="submission" date="2013-05" db="EMBL/GenBank/DDBJ databases">
        <authorList>
            <person name="Strain E.A."/>
            <person name="Brown E."/>
            <person name="Allard M.W."/>
            <person name="Luo Y.L."/>
        </authorList>
    </citation>
    <scope>NUCLEOTIDE SEQUENCE [LARGE SCALE GENOMIC DNA]</scope>
    <source>
        <strain evidence="16 17">TS-15</strain>
    </source>
</reference>
<dbReference type="InterPro" id="IPR018149">
    <property type="entry name" value="Lys-tRNA-synth_II_C"/>
</dbReference>
<dbReference type="PRINTS" id="PR00982">
    <property type="entry name" value="TRNASYNTHLYS"/>
</dbReference>
<evidence type="ECO:0000256" key="3">
    <source>
        <dbReference type="ARBA" id="ARBA00011738"/>
    </source>
</evidence>
<dbReference type="GO" id="GO:0006430">
    <property type="term" value="P:lysyl-tRNA aminoacylation"/>
    <property type="evidence" value="ECO:0007669"/>
    <property type="project" value="UniProtKB-UniRule"/>
</dbReference>
<dbReference type="InterPro" id="IPR044136">
    <property type="entry name" value="Lys-tRNA-ligase_II_N"/>
</dbReference>
<organism evidence="16 17">
    <name type="scientific">Paenibacillus alvei TS-15</name>
    <dbReference type="NCBI Taxonomy" id="1117108"/>
    <lineage>
        <taxon>Bacteria</taxon>
        <taxon>Bacillati</taxon>
        <taxon>Bacillota</taxon>
        <taxon>Bacilli</taxon>
        <taxon>Bacillales</taxon>
        <taxon>Paenibacillaceae</taxon>
        <taxon>Paenibacillus</taxon>
    </lineage>
</organism>
<dbReference type="PANTHER" id="PTHR42918:SF15">
    <property type="entry name" value="LYSINE--TRNA LIGASE, CHLOROPLASTIC_MITOCHONDRIAL"/>
    <property type="match status" value="1"/>
</dbReference>
<evidence type="ECO:0000256" key="2">
    <source>
        <dbReference type="ARBA" id="ARBA00008226"/>
    </source>
</evidence>
<evidence type="ECO:0000256" key="5">
    <source>
        <dbReference type="ARBA" id="ARBA00022598"/>
    </source>
</evidence>
<gene>
    <name evidence="13 16" type="primary">lysS</name>
    <name evidence="16" type="ORF">PAALTS15_16831</name>
</gene>
<dbReference type="PATRIC" id="fig|1117108.3.peg.3475"/>
<keyword evidence="5 13" id="KW-0436">Ligase</keyword>
<proteinExistence type="inferred from homology"/>
<dbReference type="InterPro" id="IPR004365">
    <property type="entry name" value="NA-bd_OB_tRNA"/>
</dbReference>
<comment type="similarity">
    <text evidence="2 13">Belongs to the class-II aminoacyl-tRNA synthetase family.</text>
</comment>
<dbReference type="InterPro" id="IPR002313">
    <property type="entry name" value="Lys-tRNA-ligase_II"/>
</dbReference>
<dbReference type="GO" id="GO:0004824">
    <property type="term" value="F:lysine-tRNA ligase activity"/>
    <property type="evidence" value="ECO:0007669"/>
    <property type="project" value="UniProtKB-UniRule"/>
</dbReference>
<evidence type="ECO:0000256" key="6">
    <source>
        <dbReference type="ARBA" id="ARBA00022723"/>
    </source>
</evidence>